<sequence>MIVKKIGMAILTMAVVSGASLGIYENGNAGTKNVVVAAENSKANKSNYSLNNTVSDEKAIQIATKAMKDYANVDVSRLSGTEISRTEAKEYNKMKQSAENYMKKYANDEKKLNSGREQLEWSEHSDYTVSVDFNTNSNDGTYFVQIDENTGEVVNVTAISREDLNVQYKADDTKTKNAAISYIQKIDKESEVELNSISITNNNSLVAVDFKVRNKSKYGKWDTITLEINAKDYGVVHYQDYTNSYNR</sequence>
<gene>
    <name evidence="1" type="ORF">CROST_027370</name>
</gene>
<dbReference type="EMBL" id="CP096983">
    <property type="protein sequence ID" value="URZ12020.1"/>
    <property type="molecule type" value="Genomic_DNA"/>
</dbReference>
<organism evidence="1 2">
    <name type="scientific">Clostridium felsineum</name>
    <dbReference type="NCBI Taxonomy" id="36839"/>
    <lineage>
        <taxon>Bacteria</taxon>
        <taxon>Bacillati</taxon>
        <taxon>Bacillota</taxon>
        <taxon>Clostridia</taxon>
        <taxon>Eubacteriales</taxon>
        <taxon>Clostridiaceae</taxon>
        <taxon>Clostridium</taxon>
    </lineage>
</organism>
<dbReference type="Proteomes" id="UP000190951">
    <property type="component" value="Chromosome"/>
</dbReference>
<evidence type="ECO:0000313" key="1">
    <source>
        <dbReference type="EMBL" id="URZ12020.1"/>
    </source>
</evidence>
<evidence type="ECO:0000313" key="2">
    <source>
        <dbReference type="Proteomes" id="UP000190951"/>
    </source>
</evidence>
<keyword evidence="2" id="KW-1185">Reference proteome</keyword>
<reference evidence="1 2" key="1">
    <citation type="submission" date="2022-04" db="EMBL/GenBank/DDBJ databases">
        <title>Genome sequence of C. roseum typestrain.</title>
        <authorList>
            <person name="Poehlein A."/>
            <person name="Schoch T."/>
            <person name="Duerre P."/>
            <person name="Daniel R."/>
        </authorList>
    </citation>
    <scope>NUCLEOTIDE SEQUENCE [LARGE SCALE GENOMIC DNA]</scope>
    <source>
        <strain evidence="1 2">DSM 7320</strain>
    </source>
</reference>
<dbReference type="AlphaFoldDB" id="A0A1S8M7H8"/>
<dbReference type="STRING" id="84029.CROST_05360"/>
<accession>A0A1S8M7H8</accession>
<protein>
    <submittedName>
        <fullName evidence="1">Uncharacterized protein</fullName>
    </submittedName>
</protein>
<dbReference type="KEGG" id="crw:CROST_027370"/>
<name>A0A1S8M7H8_9CLOT</name>
<proteinExistence type="predicted"/>
<dbReference type="RefSeq" id="WP_077834253.1">
    <property type="nucleotide sequence ID" value="NZ_CP096983.1"/>
</dbReference>